<dbReference type="SUPFAM" id="SSF46785">
    <property type="entry name" value="Winged helix' DNA-binding domain"/>
    <property type="match status" value="1"/>
</dbReference>
<dbReference type="GO" id="GO:0003729">
    <property type="term" value="F:mRNA binding"/>
    <property type="evidence" value="ECO:0007669"/>
    <property type="project" value="TreeGrafter"/>
</dbReference>
<evidence type="ECO:0000313" key="5">
    <source>
        <dbReference type="EMBL" id="KAH9493717.1"/>
    </source>
</evidence>
<feature type="region of interest" description="Disordered" evidence="3">
    <location>
        <begin position="25"/>
        <end position="61"/>
    </location>
</feature>
<keyword evidence="6" id="KW-1185">Reference proteome</keyword>
<gene>
    <name evidence="5" type="primary">LARP6</name>
    <name evidence="5" type="ORF">DERF_014453</name>
</gene>
<evidence type="ECO:0000256" key="2">
    <source>
        <dbReference type="PROSITE-ProRule" id="PRU00332"/>
    </source>
</evidence>
<proteinExistence type="predicted"/>
<organism evidence="5 6">
    <name type="scientific">Dermatophagoides farinae</name>
    <name type="common">American house dust mite</name>
    <dbReference type="NCBI Taxonomy" id="6954"/>
    <lineage>
        <taxon>Eukaryota</taxon>
        <taxon>Metazoa</taxon>
        <taxon>Ecdysozoa</taxon>
        <taxon>Arthropoda</taxon>
        <taxon>Chelicerata</taxon>
        <taxon>Arachnida</taxon>
        <taxon>Acari</taxon>
        <taxon>Acariformes</taxon>
        <taxon>Sarcoptiformes</taxon>
        <taxon>Astigmata</taxon>
        <taxon>Psoroptidia</taxon>
        <taxon>Analgoidea</taxon>
        <taxon>Pyroglyphidae</taxon>
        <taxon>Dermatophagoidinae</taxon>
        <taxon>Dermatophagoides</taxon>
    </lineage>
</organism>
<dbReference type="PROSITE" id="PS50961">
    <property type="entry name" value="HTH_LA"/>
    <property type="match status" value="1"/>
</dbReference>
<dbReference type="InterPro" id="IPR045180">
    <property type="entry name" value="La_dom_prot"/>
</dbReference>
<keyword evidence="1 2" id="KW-0694">RNA-binding</keyword>
<sequence>MIHNLYSDKSSIYFDDDYEEFDKIHKSRSSSSSSSSSMTLANDSGRSSSSSASSTCGSCSNSDTDDLDIVIDPIPSTDVLKHIVEQIEQYFTDENLIQNEFLCKNIRRNKQGFVNISLIASLRRIKSITKFHPEPIRLIAYALYYIGSDRLELNDLWTKIRRKIPLPPIDDQNKYNRTVVVIGVPAIKANVDLIHHDFAMFGLIHSVRIFDRHTFYPSHDKLFKDIHQKSLSNIAEDHLIASVEFNSKSDAEKCFRSQRILSLEDEEWSSVRIYLASDDIDHH</sequence>
<dbReference type="InterPro" id="IPR036388">
    <property type="entry name" value="WH-like_DNA-bd_sf"/>
</dbReference>
<dbReference type="EMBL" id="ASGP02000008">
    <property type="protein sequence ID" value="KAH9493717.1"/>
    <property type="molecule type" value="Genomic_DNA"/>
</dbReference>
<dbReference type="Gene3D" id="1.10.10.10">
    <property type="entry name" value="Winged helix-like DNA-binding domain superfamily/Winged helix DNA-binding domain"/>
    <property type="match status" value="1"/>
</dbReference>
<dbReference type="InterPro" id="IPR006630">
    <property type="entry name" value="La_HTH"/>
</dbReference>
<dbReference type="AlphaFoldDB" id="A0A922HMB2"/>
<reference evidence="5" key="2">
    <citation type="journal article" date="2022" name="Res Sq">
        <title>Comparative Genomics Reveals Insights into the Divergent Evolution of Astigmatic Mites and Household Pest Adaptations.</title>
        <authorList>
            <person name="Xiong Q."/>
            <person name="Wan A.T.-Y."/>
            <person name="Liu X.-Y."/>
            <person name="Fung C.S.-H."/>
            <person name="Xiao X."/>
            <person name="Malainual N."/>
            <person name="Hou J."/>
            <person name="Wang L."/>
            <person name="Wang M."/>
            <person name="Yang K."/>
            <person name="Cui Y."/>
            <person name="Leung E."/>
            <person name="Nong W."/>
            <person name="Shin S.-K."/>
            <person name="Au S."/>
            <person name="Jeong K.Y."/>
            <person name="Chew F.T."/>
            <person name="Hui J."/>
            <person name="Leung T.F."/>
            <person name="Tungtrongchitr A."/>
            <person name="Zhong N."/>
            <person name="Liu Z."/>
            <person name="Tsui S."/>
        </authorList>
    </citation>
    <scope>NUCLEOTIDE SEQUENCE</scope>
    <source>
        <strain evidence="5">Derf</strain>
        <tissue evidence="5">Whole organism</tissue>
    </source>
</reference>
<protein>
    <submittedName>
        <fullName evidence="5">La- protein 6</fullName>
    </submittedName>
</protein>
<dbReference type="Pfam" id="PF05383">
    <property type="entry name" value="La"/>
    <property type="match status" value="1"/>
</dbReference>
<evidence type="ECO:0000256" key="3">
    <source>
        <dbReference type="SAM" id="MobiDB-lite"/>
    </source>
</evidence>
<evidence type="ECO:0000313" key="6">
    <source>
        <dbReference type="Proteomes" id="UP000790347"/>
    </source>
</evidence>
<comment type="caution">
    <text evidence="5">The sequence shown here is derived from an EMBL/GenBank/DDBJ whole genome shotgun (WGS) entry which is preliminary data.</text>
</comment>
<accession>A0A922HMB2</accession>
<evidence type="ECO:0000256" key="1">
    <source>
        <dbReference type="ARBA" id="ARBA00022884"/>
    </source>
</evidence>
<name>A0A922HMB2_DERFA</name>
<feature type="compositionally biased region" description="Low complexity" evidence="3">
    <location>
        <begin position="29"/>
        <end position="61"/>
    </location>
</feature>
<dbReference type="Proteomes" id="UP000790347">
    <property type="component" value="Unassembled WGS sequence"/>
</dbReference>
<dbReference type="InterPro" id="IPR036390">
    <property type="entry name" value="WH_DNA-bd_sf"/>
</dbReference>
<reference evidence="5" key="1">
    <citation type="submission" date="2013-05" db="EMBL/GenBank/DDBJ databases">
        <authorList>
            <person name="Yim A.K.Y."/>
            <person name="Chan T.F."/>
            <person name="Ji K.M."/>
            <person name="Liu X.Y."/>
            <person name="Zhou J.W."/>
            <person name="Li R.Q."/>
            <person name="Yang K.Y."/>
            <person name="Li J."/>
            <person name="Li M."/>
            <person name="Law P.T.W."/>
            <person name="Wu Y.L."/>
            <person name="Cai Z.L."/>
            <person name="Qin H."/>
            <person name="Bao Y."/>
            <person name="Leung R.K.K."/>
            <person name="Ng P.K.S."/>
            <person name="Zou J."/>
            <person name="Zhong X.J."/>
            <person name="Ran P.X."/>
            <person name="Zhong N.S."/>
            <person name="Liu Z.G."/>
            <person name="Tsui S.K.W."/>
        </authorList>
    </citation>
    <scope>NUCLEOTIDE SEQUENCE</scope>
    <source>
        <strain evidence="5">Derf</strain>
        <tissue evidence="5">Whole organism</tissue>
    </source>
</reference>
<feature type="domain" description="HTH La-type RNA-binding" evidence="4">
    <location>
        <begin position="73"/>
        <end position="170"/>
    </location>
</feature>
<dbReference type="SMART" id="SM00715">
    <property type="entry name" value="LA"/>
    <property type="match status" value="1"/>
</dbReference>
<dbReference type="PANTHER" id="PTHR22792">
    <property type="entry name" value="LUPUS LA PROTEIN-RELATED"/>
    <property type="match status" value="1"/>
</dbReference>
<dbReference type="GO" id="GO:0005634">
    <property type="term" value="C:nucleus"/>
    <property type="evidence" value="ECO:0007669"/>
    <property type="project" value="TreeGrafter"/>
</dbReference>
<dbReference type="PANTHER" id="PTHR22792:SF140">
    <property type="entry name" value="ACHILLES, ISOFORM A"/>
    <property type="match status" value="1"/>
</dbReference>
<evidence type="ECO:0000259" key="4">
    <source>
        <dbReference type="PROSITE" id="PS50961"/>
    </source>
</evidence>